<dbReference type="Gene3D" id="2.130.10.120">
    <property type="entry name" value="Prolyl oligopeptidase, N-terminal domain"/>
    <property type="match status" value="1"/>
</dbReference>
<feature type="domain" description="Peptidase S9 prolyl oligopeptidase catalytic" evidence="6">
    <location>
        <begin position="556"/>
        <end position="764"/>
    </location>
</feature>
<dbReference type="PATRIC" id="fig|1618023.3.peg.3090"/>
<dbReference type="SUPFAM" id="SSF50993">
    <property type="entry name" value="Peptidase/esterase 'gauge' domain"/>
    <property type="match status" value="1"/>
</dbReference>
<dbReference type="InterPro" id="IPR001375">
    <property type="entry name" value="Peptidase_S9_cat"/>
</dbReference>
<dbReference type="GO" id="GO:0004252">
    <property type="term" value="F:serine-type endopeptidase activity"/>
    <property type="evidence" value="ECO:0007669"/>
    <property type="project" value="UniProtKB-EC"/>
</dbReference>
<keyword evidence="4" id="KW-0378">Hydrolase</keyword>
<dbReference type="GO" id="GO:0006508">
    <property type="term" value="P:proteolysis"/>
    <property type="evidence" value="ECO:0007669"/>
    <property type="project" value="UniProtKB-KW"/>
</dbReference>
<dbReference type="InterPro" id="IPR051167">
    <property type="entry name" value="Prolyl_oligopep/macrocyclase"/>
</dbReference>
<dbReference type="CDD" id="cd18120">
    <property type="entry name" value="ATP-synt_Vo_Ao_c"/>
    <property type="match status" value="1"/>
</dbReference>
<proteinExistence type="predicted"/>
<accession>A0A0D8ZLP1</accession>
<dbReference type="Pfam" id="PF02897">
    <property type="entry name" value="Peptidase_S9_N"/>
    <property type="match status" value="1"/>
</dbReference>
<sequence>MKINKKHQLKNRYSHKVYIPSLAVTLIRKIRQSLPSKAIVRSLKLNPFKFASIGLATCLLLTSIVTPHALAQNSPLKAPVREVKDTYFGQTITDPYRWMEDLQAVETQKWMKAQADYARTYLDKLPMRDEILKELNALSDVGVRVTDVRRRSDLYFYTRRAPNENDFKLYVRKGLNGTERLLVDPEKLSSMGKRYSLGAWNMSWDGRYVSYIISVGGAENGELRVVEVETGRDLGERIDRTRFGGGSWLPDGKSFLYQRMQKVSAGSPATDFYQKRRIYLHKLGTNPDTDKPVFGFDVNPSIKFDQKLSPSVLTDPSWKYVLLRVNSGVSPNSEFYITSLDALKQTPVPWRKLATFDDEVSDISIHGEDLYLQTYKNTPRYKIIRTSLLKPNLQQAETIFPASEAVVEDFKVQKDALYVQTLDGGNRKIWRVDYKNKQTEPLKLPYEGSASFGFNPADMEGIFFNLVSWTKSRALFVYEPNNGIAKDTNLVPPIPIDMSDIEFVNAKAKSYDGTMIPLVIMYKRGLKRDGTNPVLMDGYGAYGVENISPIFAPYTLPWLNRGGAIIWTGVRGGGEYGEQWHQAGFQKTKPNTWKDFIACAEYLIKEKYTSPQHLGIQGASAGGILISNAIAERPELFGAAIINVGLNNALRAETTANGVPNIAEFGSFKTQLGFKALLAMDGYHKIEKGVKYPATLLTHGINDPRVEPWMSAKMAAQLQTASTSGKPVLLRIDYDAGHGQGSTKQQHNEKRADTYAFLFQQLGKHESKLLK</sequence>
<dbReference type="STRING" id="1618023.UH38_22805"/>
<evidence type="ECO:0000256" key="1">
    <source>
        <dbReference type="ARBA" id="ARBA00001070"/>
    </source>
</evidence>
<evidence type="ECO:0000256" key="2">
    <source>
        <dbReference type="ARBA" id="ARBA00011897"/>
    </source>
</evidence>
<dbReference type="SUPFAM" id="SSF53474">
    <property type="entry name" value="alpha/beta-Hydrolases"/>
    <property type="match status" value="1"/>
</dbReference>
<dbReference type="InterPro" id="IPR029058">
    <property type="entry name" value="AB_hydrolase_fold"/>
</dbReference>
<dbReference type="Gene3D" id="3.40.50.1820">
    <property type="entry name" value="alpha/beta hydrolase"/>
    <property type="match status" value="1"/>
</dbReference>
<evidence type="ECO:0000313" key="9">
    <source>
        <dbReference type="Proteomes" id="UP000032452"/>
    </source>
</evidence>
<dbReference type="InterPro" id="IPR002470">
    <property type="entry name" value="Peptidase_S9A"/>
</dbReference>
<keyword evidence="9" id="KW-1185">Reference proteome</keyword>
<dbReference type="RefSeq" id="WP_045057006.1">
    <property type="nucleotide sequence ID" value="NZ_CAWMDP010000036.1"/>
</dbReference>
<evidence type="ECO:0000256" key="5">
    <source>
        <dbReference type="ARBA" id="ARBA00022825"/>
    </source>
</evidence>
<reference evidence="8 9" key="1">
    <citation type="submission" date="2015-02" db="EMBL/GenBank/DDBJ databases">
        <title>Draft genome of a novel marine cyanobacterium (Chroococcales) isolated from South Atlantic Ocean.</title>
        <authorList>
            <person name="Rigonato J."/>
            <person name="Alvarenga D.O."/>
            <person name="Branco L.H."/>
            <person name="Varani A.M."/>
            <person name="Brandini F.P."/>
            <person name="Fiore M.F."/>
        </authorList>
    </citation>
    <scope>NUCLEOTIDE SEQUENCE [LARGE SCALE GENOMIC DNA]</scope>
    <source>
        <strain evidence="8 9">CENA595</strain>
    </source>
</reference>
<dbReference type="PANTHER" id="PTHR42881:SF2">
    <property type="entry name" value="PROLYL ENDOPEPTIDASE"/>
    <property type="match status" value="1"/>
</dbReference>
<dbReference type="GO" id="GO:0070012">
    <property type="term" value="F:oligopeptidase activity"/>
    <property type="evidence" value="ECO:0007669"/>
    <property type="project" value="TreeGrafter"/>
</dbReference>
<dbReference type="OrthoDB" id="9801421at2"/>
<feature type="domain" description="Peptidase S9A N-terminal" evidence="7">
    <location>
        <begin position="80"/>
        <end position="483"/>
    </location>
</feature>
<organism evidence="8 9">
    <name type="scientific">Aliterella atlantica CENA595</name>
    <dbReference type="NCBI Taxonomy" id="1618023"/>
    <lineage>
        <taxon>Bacteria</taxon>
        <taxon>Bacillati</taxon>
        <taxon>Cyanobacteriota</taxon>
        <taxon>Cyanophyceae</taxon>
        <taxon>Chroococcidiopsidales</taxon>
        <taxon>Aliterellaceae</taxon>
        <taxon>Aliterella</taxon>
    </lineage>
</organism>
<dbReference type="Proteomes" id="UP000032452">
    <property type="component" value="Unassembled WGS sequence"/>
</dbReference>
<comment type="catalytic activity">
    <reaction evidence="1">
        <text>Hydrolysis of Pro-|-Xaa &gt;&gt; Ala-|-Xaa in oligopeptides.</text>
        <dbReference type="EC" id="3.4.21.26"/>
    </reaction>
</comment>
<protein>
    <recommendedName>
        <fullName evidence="2">prolyl oligopeptidase</fullName>
        <ecNumber evidence="2">3.4.21.26</ecNumber>
    </recommendedName>
</protein>
<keyword evidence="5" id="KW-0720">Serine protease</keyword>
<dbReference type="AlphaFoldDB" id="A0A0D8ZLP1"/>
<gene>
    <name evidence="8" type="ORF">UH38_22805</name>
</gene>
<evidence type="ECO:0000313" key="8">
    <source>
        <dbReference type="EMBL" id="KJH69660.1"/>
    </source>
</evidence>
<evidence type="ECO:0000259" key="7">
    <source>
        <dbReference type="Pfam" id="PF02897"/>
    </source>
</evidence>
<name>A0A0D8ZLP1_9CYAN</name>
<evidence type="ECO:0000256" key="3">
    <source>
        <dbReference type="ARBA" id="ARBA00022670"/>
    </source>
</evidence>
<dbReference type="InterPro" id="IPR023302">
    <property type="entry name" value="Pept_S9A_N"/>
</dbReference>
<dbReference type="EMBL" id="JYON01000037">
    <property type="protein sequence ID" value="KJH69660.1"/>
    <property type="molecule type" value="Genomic_DNA"/>
</dbReference>
<evidence type="ECO:0000259" key="6">
    <source>
        <dbReference type="Pfam" id="PF00326"/>
    </source>
</evidence>
<dbReference type="GO" id="GO:0005829">
    <property type="term" value="C:cytosol"/>
    <property type="evidence" value="ECO:0007669"/>
    <property type="project" value="TreeGrafter"/>
</dbReference>
<dbReference type="PRINTS" id="PR00862">
    <property type="entry name" value="PROLIGOPTASE"/>
</dbReference>
<comment type="caution">
    <text evidence="8">The sequence shown here is derived from an EMBL/GenBank/DDBJ whole genome shotgun (WGS) entry which is preliminary data.</text>
</comment>
<dbReference type="EC" id="3.4.21.26" evidence="2"/>
<keyword evidence="3" id="KW-0645">Protease</keyword>
<dbReference type="Pfam" id="PF00326">
    <property type="entry name" value="Peptidase_S9"/>
    <property type="match status" value="1"/>
</dbReference>
<evidence type="ECO:0000256" key="4">
    <source>
        <dbReference type="ARBA" id="ARBA00022801"/>
    </source>
</evidence>
<dbReference type="PANTHER" id="PTHR42881">
    <property type="entry name" value="PROLYL ENDOPEPTIDASE"/>
    <property type="match status" value="1"/>
</dbReference>